<dbReference type="Pfam" id="PF00069">
    <property type="entry name" value="Pkinase"/>
    <property type="match status" value="1"/>
</dbReference>
<comment type="catalytic activity">
    <reaction evidence="8">
        <text>L-seryl-[protein] + ATP = O-phospho-L-seryl-[protein] + ADP + H(+)</text>
        <dbReference type="Rhea" id="RHEA:17989"/>
        <dbReference type="Rhea" id="RHEA-COMP:9863"/>
        <dbReference type="Rhea" id="RHEA-COMP:11604"/>
        <dbReference type="ChEBI" id="CHEBI:15378"/>
        <dbReference type="ChEBI" id="CHEBI:29999"/>
        <dbReference type="ChEBI" id="CHEBI:30616"/>
        <dbReference type="ChEBI" id="CHEBI:83421"/>
        <dbReference type="ChEBI" id="CHEBI:456216"/>
        <dbReference type="EC" id="2.7.11.24"/>
    </reaction>
    <physiologicalReaction direction="left-to-right" evidence="8">
        <dbReference type="Rhea" id="RHEA:17990"/>
    </physiologicalReaction>
</comment>
<evidence type="ECO:0000256" key="7">
    <source>
        <dbReference type="ARBA" id="ARBA00047919"/>
    </source>
</evidence>
<evidence type="ECO:0000256" key="8">
    <source>
        <dbReference type="ARBA" id="ARBA00048130"/>
    </source>
</evidence>
<comment type="catalytic activity">
    <reaction evidence="7">
        <text>L-threonyl-[protein] + ATP = O-phospho-L-threonyl-[protein] + ADP + H(+)</text>
        <dbReference type="Rhea" id="RHEA:46608"/>
        <dbReference type="Rhea" id="RHEA-COMP:11060"/>
        <dbReference type="Rhea" id="RHEA-COMP:11605"/>
        <dbReference type="ChEBI" id="CHEBI:15378"/>
        <dbReference type="ChEBI" id="CHEBI:30013"/>
        <dbReference type="ChEBI" id="CHEBI:30616"/>
        <dbReference type="ChEBI" id="CHEBI:61977"/>
        <dbReference type="ChEBI" id="CHEBI:456216"/>
        <dbReference type="EC" id="2.7.11.24"/>
    </reaction>
    <physiologicalReaction direction="left-to-right" evidence="7">
        <dbReference type="Rhea" id="RHEA:46609"/>
    </physiologicalReaction>
</comment>
<evidence type="ECO:0000256" key="6">
    <source>
        <dbReference type="ARBA" id="ARBA00022840"/>
    </source>
</evidence>
<dbReference type="PROSITE" id="PS50011">
    <property type="entry name" value="PROTEIN_KINASE_DOM"/>
    <property type="match status" value="1"/>
</dbReference>
<evidence type="ECO:0000259" key="14">
    <source>
        <dbReference type="PROSITE" id="PS50011"/>
    </source>
</evidence>
<dbReference type="GO" id="GO:0004709">
    <property type="term" value="F:MAP kinase kinase kinase activity"/>
    <property type="evidence" value="ECO:0007669"/>
    <property type="project" value="UniProtKB-UniRule"/>
</dbReference>
<dbReference type="PROSITE" id="PS00108">
    <property type="entry name" value="PROTEIN_KINASE_ST"/>
    <property type="match status" value="1"/>
</dbReference>
<feature type="domain" description="Protein kinase" evidence="14">
    <location>
        <begin position="1039"/>
        <end position="1331"/>
    </location>
</feature>
<keyword evidence="2 11" id="KW-0723">Serine/threonine-protein kinase</keyword>
<reference evidence="15" key="1">
    <citation type="submission" date="2021-01" db="EMBL/GenBank/DDBJ databases">
        <authorList>
            <consortium name="Aspergillus puulaauensis MK2 genome sequencing consortium"/>
            <person name="Kazuki M."/>
            <person name="Futagami T."/>
        </authorList>
    </citation>
    <scope>NUCLEOTIDE SEQUENCE</scope>
    <source>
        <strain evidence="15">MK2</strain>
    </source>
</reference>
<name>A0A7R7XQH4_9EURO</name>
<dbReference type="SUPFAM" id="SSF56112">
    <property type="entry name" value="Protein kinase-like (PK-like)"/>
    <property type="match status" value="1"/>
</dbReference>
<evidence type="ECO:0000256" key="12">
    <source>
        <dbReference type="PROSITE-ProRule" id="PRU10141"/>
    </source>
</evidence>
<accession>A0A7R7XQH4</accession>
<dbReference type="PIRSF" id="PIRSF037579">
    <property type="entry name" value="MAPKKK_SSK22"/>
    <property type="match status" value="1"/>
</dbReference>
<dbReference type="KEGG" id="apuu:APUU_50563S"/>
<evidence type="ECO:0000256" key="11">
    <source>
        <dbReference type="PIRNR" id="PIRNR037579"/>
    </source>
</evidence>
<dbReference type="Gene3D" id="1.10.510.10">
    <property type="entry name" value="Transferase(Phosphotransferase) domain 1"/>
    <property type="match status" value="1"/>
</dbReference>
<dbReference type="Proteomes" id="UP000654913">
    <property type="component" value="Chromosome 5"/>
</dbReference>
<dbReference type="OrthoDB" id="1043025at2759"/>
<dbReference type="PANTHER" id="PTHR48016:SF32">
    <property type="entry name" value="MITOGEN-ACTIVATED PROTEIN KINASE KINASE KINASE 4"/>
    <property type="match status" value="1"/>
</dbReference>
<dbReference type="InterPro" id="IPR008271">
    <property type="entry name" value="Ser/Thr_kinase_AS"/>
</dbReference>
<dbReference type="GO" id="GO:0005737">
    <property type="term" value="C:cytoplasm"/>
    <property type="evidence" value="ECO:0007669"/>
    <property type="project" value="InterPro"/>
</dbReference>
<evidence type="ECO:0000313" key="16">
    <source>
        <dbReference type="Proteomes" id="UP000654913"/>
    </source>
</evidence>
<keyword evidence="5 11" id="KW-0418">Kinase</keyword>
<feature type="region of interest" description="Disordered" evidence="13">
    <location>
        <begin position="179"/>
        <end position="205"/>
    </location>
</feature>
<evidence type="ECO:0000256" key="9">
    <source>
        <dbReference type="ARBA" id="ARBA00056158"/>
    </source>
</evidence>
<evidence type="ECO:0000256" key="4">
    <source>
        <dbReference type="ARBA" id="ARBA00022741"/>
    </source>
</evidence>
<comment type="function">
    <text evidence="9">Kinase involved in a signal transduction pathway that is activated by changes in the osmolarity of the extracellular environment. Activates the PBS2 MAP kinase kinase by phosphorylation.</text>
</comment>
<dbReference type="InterPro" id="IPR011009">
    <property type="entry name" value="Kinase-like_dom_sf"/>
</dbReference>
<feature type="region of interest" description="Disordered" evidence="13">
    <location>
        <begin position="1"/>
        <end position="160"/>
    </location>
</feature>
<dbReference type="GO" id="GO:0004707">
    <property type="term" value="F:MAP kinase activity"/>
    <property type="evidence" value="ECO:0007669"/>
    <property type="project" value="UniProtKB-EC"/>
</dbReference>
<dbReference type="EMBL" id="AP024447">
    <property type="protein sequence ID" value="BCS25852.1"/>
    <property type="molecule type" value="Genomic_DNA"/>
</dbReference>
<dbReference type="GO" id="GO:0038066">
    <property type="term" value="P:p38MAPK cascade"/>
    <property type="evidence" value="ECO:0007669"/>
    <property type="project" value="UniProtKB-UniRule"/>
</dbReference>
<evidence type="ECO:0000313" key="15">
    <source>
        <dbReference type="EMBL" id="BCS25852.1"/>
    </source>
</evidence>
<reference evidence="15" key="2">
    <citation type="submission" date="2021-02" db="EMBL/GenBank/DDBJ databases">
        <title>Aspergillus puulaauensis MK2 genome sequence.</title>
        <authorList>
            <person name="Futagami T."/>
            <person name="Mori K."/>
            <person name="Kadooka C."/>
            <person name="Tanaka T."/>
        </authorList>
    </citation>
    <scope>NUCLEOTIDE SEQUENCE</scope>
    <source>
        <strain evidence="15">MK2</strain>
    </source>
</reference>
<evidence type="ECO:0000256" key="13">
    <source>
        <dbReference type="SAM" id="MobiDB-lite"/>
    </source>
</evidence>
<comment type="similarity">
    <text evidence="1 11">Belongs to the protein kinase superfamily. STE Ser/Thr protein kinase family. MAP kinase kinase kinase subfamily.</text>
</comment>
<keyword evidence="3 11" id="KW-0808">Transferase</keyword>
<comment type="subunit">
    <text evidence="10">Interacts with by SSK1.</text>
</comment>
<keyword evidence="16" id="KW-1185">Reference proteome</keyword>
<sequence>MDPQSVHDYQILERPELGQADSDGSGSSDELVNPPYIVRPGPIIPDPSSYDPQMTSNHTASSPTPASSSAFSSWASVTPTRPRGASVGTPALDKMSSPVVEGTPSEFRLQRPSHPARTPSNTYAPQRRPPPFISFQDDRQRSSSAKRTPRRDPNAQYRAQEKAYVQRIREDPQGWYSRFEDNGLSLNGADSDIEDPSPSSEVPFEDDAYDPDIQLFIADDNQPTLEELKNPKNQERLEWHSMLASVLKGDVVKQEKQRLLGSTESNRSAAQNHAIWLGVRAKSCGRSVALQRKLIEEARAGLAPIIEDIVKFEIKGETEIGKSPIKQVEDIVEQIGKCESLYSTHKELETEHPRVSSEEYCSSRDAVYAWHNTTILINTELAILRKWVGNQELDFSKVGHRPTNSDLTDESSFLDRIMKEDGLKTLQGEHNMLNGIGAVIQKAKNTLIENASSFAKRHLPPYIEELLILINFPSRLIQEIIRVRLSYAKNMKDPAQQSPILVDQMITQFQILMRAAVDIKRRYLNIARPEPGWDLPPCIDESFDAVVLDALRYYFRLLNWKLQANKNTFKEAEILEQEWEFCNEIGRQLDGGDIEVAEQFSVLTARAIHRLLVHFERELHVREDEDPAELDKRFKGVLDSTRIRQRKLYRFSRFLRQLFENASEYNLPAEISWDFFEALFVSDHFLIKSNGSVGQKGVYLFAHGALWNRPDDISAILGTSFREEDVGKEPSHVPYVLAVRPEKPLSWAGKEMQVEIVEQPTDLRLGKLRLVVEGSQQRLSNARLELAQLTGIQLDMAIEQRANLGRVNAELNRIKKISFKLSMTIMDSVAILRRQLREKGVDNHELIQACYAFATEFGKRSSNVDPNRRAMNSARLADLSLDWVSFVCDDCDAADRKTFKWAVAALEFAMAITSSRHLLSMDDANFSRLRQKVAGCMSLLISHFDIMGARSSRAAQAEKQRSDERASSRKLGPGRILTDAEAMRLVREQRLSCLTGIEGSRVEADAKRQALGRVLEGSNEADRSLAVLSSSATNVTLRWQQGQYIGGGTFGSVYAAINLDSNYLMAVKEIRLQDPQLIPKISQQIRDEMGVLEVLDHPNIVSYHGIEVHRDKVYIFMEYCSGGSLASLLEHGRVEDETVIMVYALQLLEGLAYLHQSGIVHRDIKPENILLDHNGIIKYVDFGAAKIIARHGKTLLPMDALGNAGVRDGIAPKDTQIAPNRGKQQKTMTGTPMYMSPEVIRGDTQKLVHRQGAVDIWSLGCVILEMATGRRPWSTLDNEWAIMYNIAQGNQPSLPPHDQLSDLGLDFLRRCFECDPLKRPTAAELLQHEWIVSIRQQVVIEPATPTSEHSSSFSSSNSGSRHGSTYM</sequence>
<dbReference type="InterPro" id="IPR017441">
    <property type="entry name" value="Protein_kinase_ATP_BS"/>
</dbReference>
<dbReference type="InterPro" id="IPR050538">
    <property type="entry name" value="MAP_kinase_kinase_kinase"/>
</dbReference>
<dbReference type="PROSITE" id="PS00107">
    <property type="entry name" value="PROTEIN_KINASE_ATP"/>
    <property type="match status" value="1"/>
</dbReference>
<gene>
    <name evidence="15" type="primary">SSK2</name>
    <name evidence="15" type="ORF">APUU_50563S</name>
</gene>
<keyword evidence="6 11" id="KW-0067">ATP-binding</keyword>
<dbReference type="GeneID" id="64975857"/>
<feature type="region of interest" description="Disordered" evidence="13">
    <location>
        <begin position="1212"/>
        <end position="1235"/>
    </location>
</feature>
<dbReference type="GO" id="GO:0051403">
    <property type="term" value="P:stress-activated MAPK cascade"/>
    <property type="evidence" value="ECO:0007669"/>
    <property type="project" value="InterPro"/>
</dbReference>
<protein>
    <recommendedName>
        <fullName evidence="11">MAP kinase kinase kinase</fullName>
        <ecNumber evidence="11">2.7.11.-</ecNumber>
    </recommendedName>
</protein>
<evidence type="ECO:0000256" key="10">
    <source>
        <dbReference type="ARBA" id="ARBA00065095"/>
    </source>
</evidence>
<proteinExistence type="inferred from homology"/>
<keyword evidence="4 11" id="KW-0547">Nucleotide-binding</keyword>
<feature type="binding site" evidence="12">
    <location>
        <position position="1068"/>
    </location>
    <ligand>
        <name>ATP</name>
        <dbReference type="ChEBI" id="CHEBI:30616"/>
    </ligand>
</feature>
<dbReference type="GO" id="GO:0005524">
    <property type="term" value="F:ATP binding"/>
    <property type="evidence" value="ECO:0007669"/>
    <property type="project" value="UniProtKB-UniRule"/>
</dbReference>
<feature type="compositionally biased region" description="Low complexity" evidence="13">
    <location>
        <begin position="1347"/>
        <end position="1367"/>
    </location>
</feature>
<evidence type="ECO:0000256" key="5">
    <source>
        <dbReference type="ARBA" id="ARBA00022777"/>
    </source>
</evidence>
<dbReference type="InterPro" id="IPR000719">
    <property type="entry name" value="Prot_kinase_dom"/>
</dbReference>
<dbReference type="CDD" id="cd06626">
    <property type="entry name" value="STKc_MEKK4"/>
    <property type="match status" value="1"/>
</dbReference>
<evidence type="ECO:0000256" key="2">
    <source>
        <dbReference type="ARBA" id="ARBA00022527"/>
    </source>
</evidence>
<evidence type="ECO:0000256" key="1">
    <source>
        <dbReference type="ARBA" id="ARBA00006529"/>
    </source>
</evidence>
<evidence type="ECO:0000256" key="3">
    <source>
        <dbReference type="ARBA" id="ARBA00022679"/>
    </source>
</evidence>
<dbReference type="FunFam" id="1.10.510.10:FF:000482">
    <property type="entry name" value="MAP kinase kinase kinase"/>
    <property type="match status" value="1"/>
</dbReference>
<dbReference type="SMART" id="SM00220">
    <property type="entry name" value="S_TKc"/>
    <property type="match status" value="1"/>
</dbReference>
<feature type="compositionally biased region" description="Low complexity" evidence="13">
    <location>
        <begin position="55"/>
        <end position="79"/>
    </location>
</feature>
<organism evidence="15 16">
    <name type="scientific">Aspergillus puulaauensis</name>
    <dbReference type="NCBI Taxonomy" id="1220207"/>
    <lineage>
        <taxon>Eukaryota</taxon>
        <taxon>Fungi</taxon>
        <taxon>Dikarya</taxon>
        <taxon>Ascomycota</taxon>
        <taxon>Pezizomycotina</taxon>
        <taxon>Eurotiomycetes</taxon>
        <taxon>Eurotiomycetidae</taxon>
        <taxon>Eurotiales</taxon>
        <taxon>Aspergillaceae</taxon>
        <taxon>Aspergillus</taxon>
    </lineage>
</organism>
<dbReference type="Gene3D" id="3.30.200.20">
    <property type="entry name" value="Phosphorylase Kinase, domain 1"/>
    <property type="match status" value="1"/>
</dbReference>
<dbReference type="EC" id="2.7.11.-" evidence="11"/>
<feature type="region of interest" description="Disordered" evidence="13">
    <location>
        <begin position="1345"/>
        <end position="1367"/>
    </location>
</feature>
<dbReference type="InterPro" id="IPR017240">
    <property type="entry name" value="MAPKKK_Ssk2/Ssk22"/>
</dbReference>
<dbReference type="RefSeq" id="XP_041558046.1">
    <property type="nucleotide sequence ID" value="XM_041705574.1"/>
</dbReference>
<dbReference type="PANTHER" id="PTHR48016">
    <property type="entry name" value="MAP KINASE KINASE KINASE SSK2-RELATED-RELATED"/>
    <property type="match status" value="1"/>
</dbReference>